<dbReference type="InterPro" id="IPR000795">
    <property type="entry name" value="T_Tr_GTP-bd_dom"/>
</dbReference>
<keyword evidence="4" id="KW-0648">Protein biosynthesis</keyword>
<dbReference type="GO" id="GO:0005525">
    <property type="term" value="F:GTP binding"/>
    <property type="evidence" value="ECO:0007669"/>
    <property type="project" value="UniProtKB-KW"/>
</dbReference>
<comment type="similarity">
    <text evidence="1">Belongs to the TRAFAC class translation factor GTPase superfamily. Classic translation factor GTPase family. IF-2 subfamily.</text>
</comment>
<dbReference type="InterPro" id="IPR027417">
    <property type="entry name" value="P-loop_NTPase"/>
</dbReference>
<dbReference type="InterPro" id="IPR009000">
    <property type="entry name" value="Transl_B-barrel_sf"/>
</dbReference>
<dbReference type="PANTHER" id="PTHR43381:SF4">
    <property type="entry name" value="EUKARYOTIC TRANSLATION INITIATION FACTOR 5B"/>
    <property type="match status" value="1"/>
</dbReference>
<dbReference type="NCBIfam" id="TIGR00231">
    <property type="entry name" value="small_GTP"/>
    <property type="match status" value="1"/>
</dbReference>
<dbReference type="SUPFAM" id="SSF50447">
    <property type="entry name" value="Translation proteins"/>
    <property type="match status" value="2"/>
</dbReference>
<keyword evidence="3" id="KW-0547">Nucleotide-binding</keyword>
<dbReference type="InterPro" id="IPR005225">
    <property type="entry name" value="Small_GTP-bd"/>
</dbReference>
<evidence type="ECO:0000256" key="2">
    <source>
        <dbReference type="ARBA" id="ARBA00022540"/>
    </source>
</evidence>
<dbReference type="FunFam" id="3.40.50.10050:FF:000001">
    <property type="entry name" value="Translation initiation factor IF-2"/>
    <property type="match status" value="1"/>
</dbReference>
<dbReference type="SUPFAM" id="SSF52540">
    <property type="entry name" value="P-loop containing nucleoside triphosphate hydrolases"/>
    <property type="match status" value="1"/>
</dbReference>
<dbReference type="Pfam" id="PF11987">
    <property type="entry name" value="IF-2"/>
    <property type="match status" value="1"/>
</dbReference>
<protein>
    <recommendedName>
        <fullName evidence="6">Tr-type G domain-containing protein</fullName>
    </recommendedName>
</protein>
<dbReference type="GO" id="GO:0003924">
    <property type="term" value="F:GTPase activity"/>
    <property type="evidence" value="ECO:0007669"/>
    <property type="project" value="InterPro"/>
</dbReference>
<dbReference type="Gene3D" id="2.40.30.10">
    <property type="entry name" value="Translation factors"/>
    <property type="match status" value="2"/>
</dbReference>
<dbReference type="Pfam" id="PF22042">
    <property type="entry name" value="EF-G_D2"/>
    <property type="match status" value="1"/>
</dbReference>
<keyword evidence="2" id="KW-0396">Initiation factor</keyword>
<evidence type="ECO:0000256" key="4">
    <source>
        <dbReference type="ARBA" id="ARBA00022917"/>
    </source>
</evidence>
<evidence type="ECO:0000256" key="1">
    <source>
        <dbReference type="ARBA" id="ARBA00007733"/>
    </source>
</evidence>
<sequence>MSQSFENIVGRPPVVVIMGHVDHGKTTLLDYIRKTSVANREAGGITQSVGASEIEHNPSNASGQAKKITFIDTPGHEAFTAMRSRGASIADLAIVVVAADDGVKPQTLEAVKIAHEAKMPFVIAINKIDRDGVTEEKAKNDLTANNILLEGFGGDISYQGISALTGDGVSELLDLVLLTAEVEELTTDLTKPASGFVLESKIDSRRGATAVLIIKDGVLRHGDSLCAGSVHGVIKALEDFQGKPIQEARASAPVVVLGFEGLVSIGEMFTAGMELSSAVQEKPVVRESHFPVSLPESEALVVLLKADVSGSLEVLQHVLQSVRLPDDVHVRVVHASVGDITDGDVKLAISSKAIILGFNAKATKPAKTLAEAHHVLILQSKIIYELVQAFEKHIKTLYAAPVRGDLEILGVFGKKEGNQVVGGKVVAGELINQTNLEVKRGDTILGVVRVINLQQSKKDAARVLEGNECGLLVTDDVSIRLGDHLLLREE</sequence>
<dbReference type="EMBL" id="PFBA01000029">
    <property type="protein sequence ID" value="PIT92242.1"/>
    <property type="molecule type" value="Genomic_DNA"/>
</dbReference>
<accession>A0A2M6WHI3</accession>
<dbReference type="Gene3D" id="3.40.50.10050">
    <property type="entry name" value="Translation initiation factor IF- 2, domain 3"/>
    <property type="match status" value="1"/>
</dbReference>
<dbReference type="InterPro" id="IPR023115">
    <property type="entry name" value="TIF_IF2_dom3"/>
</dbReference>
<organism evidence="7 8">
    <name type="scientific">Candidatus Harrisonbacteria bacterium CG10_big_fil_rev_8_21_14_0_10_42_17</name>
    <dbReference type="NCBI Taxonomy" id="1974584"/>
    <lineage>
        <taxon>Bacteria</taxon>
        <taxon>Candidatus Harrisoniibacteriota</taxon>
    </lineage>
</organism>
<dbReference type="GO" id="GO:0003743">
    <property type="term" value="F:translation initiation factor activity"/>
    <property type="evidence" value="ECO:0007669"/>
    <property type="project" value="UniProtKB-KW"/>
</dbReference>
<feature type="domain" description="Tr-type G" evidence="6">
    <location>
        <begin position="10"/>
        <end position="186"/>
    </location>
</feature>
<dbReference type="InterPro" id="IPR015760">
    <property type="entry name" value="TIF_IF2"/>
</dbReference>
<evidence type="ECO:0000256" key="5">
    <source>
        <dbReference type="ARBA" id="ARBA00023134"/>
    </source>
</evidence>
<gene>
    <name evidence="7" type="ORF">COU08_03435</name>
</gene>
<proteinExistence type="inferred from homology"/>
<reference evidence="8" key="1">
    <citation type="submission" date="2017-09" db="EMBL/GenBank/DDBJ databases">
        <title>Depth-based differentiation of microbial function through sediment-hosted aquifers and enrichment of novel symbionts in the deep terrestrial subsurface.</title>
        <authorList>
            <person name="Probst A.J."/>
            <person name="Ladd B."/>
            <person name="Jarett J.K."/>
            <person name="Geller-Mcgrath D.E."/>
            <person name="Sieber C.M.K."/>
            <person name="Emerson J.B."/>
            <person name="Anantharaman K."/>
            <person name="Thomas B.C."/>
            <person name="Malmstrom R."/>
            <person name="Stieglmeier M."/>
            <person name="Klingl A."/>
            <person name="Woyke T."/>
            <person name="Ryan C.M."/>
            <person name="Banfield J.F."/>
        </authorList>
    </citation>
    <scope>NUCLEOTIDE SEQUENCE [LARGE SCALE GENOMIC DNA]</scope>
</reference>
<dbReference type="InterPro" id="IPR036925">
    <property type="entry name" value="TIF_IF2_dom3_sf"/>
</dbReference>
<dbReference type="PANTHER" id="PTHR43381">
    <property type="entry name" value="TRANSLATION INITIATION FACTOR IF-2-RELATED"/>
    <property type="match status" value="1"/>
</dbReference>
<dbReference type="AlphaFoldDB" id="A0A2M6WHI3"/>
<keyword evidence="5" id="KW-0342">GTP-binding</keyword>
<evidence type="ECO:0000256" key="3">
    <source>
        <dbReference type="ARBA" id="ARBA00022741"/>
    </source>
</evidence>
<dbReference type="Pfam" id="PF00009">
    <property type="entry name" value="GTP_EFTU"/>
    <property type="match status" value="1"/>
</dbReference>
<dbReference type="FunFam" id="3.40.50.300:FF:000019">
    <property type="entry name" value="Translation initiation factor IF-2"/>
    <property type="match status" value="1"/>
</dbReference>
<dbReference type="InterPro" id="IPR053905">
    <property type="entry name" value="EF-G-like_DII"/>
</dbReference>
<dbReference type="Proteomes" id="UP000228635">
    <property type="component" value="Unassembled WGS sequence"/>
</dbReference>
<dbReference type="Gene3D" id="3.40.50.300">
    <property type="entry name" value="P-loop containing nucleotide triphosphate hydrolases"/>
    <property type="match status" value="1"/>
</dbReference>
<dbReference type="GO" id="GO:0005737">
    <property type="term" value="C:cytoplasm"/>
    <property type="evidence" value="ECO:0007669"/>
    <property type="project" value="TreeGrafter"/>
</dbReference>
<name>A0A2M6WHI3_9BACT</name>
<dbReference type="PRINTS" id="PR00315">
    <property type="entry name" value="ELONGATNFCT"/>
</dbReference>
<evidence type="ECO:0000259" key="6">
    <source>
        <dbReference type="PROSITE" id="PS51722"/>
    </source>
</evidence>
<comment type="caution">
    <text evidence="7">The sequence shown here is derived from an EMBL/GenBank/DDBJ whole genome shotgun (WGS) entry which is preliminary data.</text>
</comment>
<evidence type="ECO:0000313" key="7">
    <source>
        <dbReference type="EMBL" id="PIT92242.1"/>
    </source>
</evidence>
<dbReference type="SUPFAM" id="SSF52156">
    <property type="entry name" value="Initiation factor IF2/eIF5b, domain 3"/>
    <property type="match status" value="1"/>
</dbReference>
<dbReference type="PROSITE" id="PS51722">
    <property type="entry name" value="G_TR_2"/>
    <property type="match status" value="1"/>
</dbReference>
<evidence type="ECO:0000313" key="8">
    <source>
        <dbReference type="Proteomes" id="UP000228635"/>
    </source>
</evidence>
<dbReference type="CDD" id="cd01887">
    <property type="entry name" value="IF2_eIF5B"/>
    <property type="match status" value="1"/>
</dbReference>